<evidence type="ECO:0000256" key="3">
    <source>
        <dbReference type="ARBA" id="ARBA00022723"/>
    </source>
</evidence>
<reference evidence="6 7" key="1">
    <citation type="journal article" date="2011" name="Int. J. Syst. Evol. Microbiol.">
        <title>Zhongshania antarctica gen. nov., sp. nov. and Zhongshania guokunii sp. nov., gammaproteobacteria respectively isolated from coastal attached (fast) ice and surface seawater of the Antarctic.</title>
        <authorList>
            <person name="Li H.J."/>
            <person name="Zhang X.Y."/>
            <person name="Chen C.X."/>
            <person name="Zhang Y.J."/>
            <person name="Gao Z.M."/>
            <person name="Yu Y."/>
            <person name="Chen X.L."/>
            <person name="Chen B."/>
            <person name="Zhang Y.Z."/>
        </authorList>
    </citation>
    <scope>NUCLEOTIDE SEQUENCE [LARGE SCALE GENOMIC DNA]</scope>
    <source>
        <strain evidence="6 7">R06B22</strain>
    </source>
</reference>
<evidence type="ECO:0000256" key="1">
    <source>
        <dbReference type="ARBA" id="ARBA00010748"/>
    </source>
</evidence>
<dbReference type="PANTHER" id="PTHR34535">
    <property type="entry name" value="HYDROGENASE MATURATION FACTOR HYPA"/>
    <property type="match status" value="1"/>
</dbReference>
<evidence type="ECO:0000256" key="4">
    <source>
        <dbReference type="ARBA" id="ARBA00022833"/>
    </source>
</evidence>
<feature type="binding site" evidence="5">
    <location>
        <position position="70"/>
    </location>
    <ligand>
        <name>Zn(2+)</name>
        <dbReference type="ChEBI" id="CHEBI:29105"/>
    </ligand>
</feature>
<feature type="binding site" evidence="5">
    <location>
        <position position="2"/>
    </location>
    <ligand>
        <name>Ni(2+)</name>
        <dbReference type="ChEBI" id="CHEBI:49786"/>
    </ligand>
</feature>
<evidence type="ECO:0000256" key="2">
    <source>
        <dbReference type="ARBA" id="ARBA00022596"/>
    </source>
</evidence>
<feature type="binding site" evidence="5">
    <location>
        <position position="88"/>
    </location>
    <ligand>
        <name>Zn(2+)</name>
        <dbReference type="ChEBI" id="CHEBI:29105"/>
    </ligand>
</feature>
<keyword evidence="4 5" id="KW-0862">Zinc</keyword>
<proteinExistence type="inferred from homology"/>
<feature type="binding site" evidence="5">
    <location>
        <position position="73"/>
    </location>
    <ligand>
        <name>Zn(2+)</name>
        <dbReference type="ChEBI" id="CHEBI:29105"/>
    </ligand>
</feature>
<dbReference type="PROSITE" id="PS01249">
    <property type="entry name" value="HYPA"/>
    <property type="match status" value="1"/>
</dbReference>
<dbReference type="RefSeq" id="WP_368376114.1">
    <property type="nucleotide sequence ID" value="NZ_JBFRYB010000001.1"/>
</dbReference>
<organism evidence="6 7">
    <name type="scientific">Zhongshania arctica</name>
    <dbReference type="NCBI Taxonomy" id="3238302"/>
    <lineage>
        <taxon>Bacteria</taxon>
        <taxon>Pseudomonadati</taxon>
        <taxon>Pseudomonadota</taxon>
        <taxon>Gammaproteobacteria</taxon>
        <taxon>Cellvibrionales</taxon>
        <taxon>Spongiibacteraceae</taxon>
        <taxon>Zhongshania</taxon>
    </lineage>
</organism>
<evidence type="ECO:0000256" key="5">
    <source>
        <dbReference type="HAMAP-Rule" id="MF_00213"/>
    </source>
</evidence>
<gene>
    <name evidence="5" type="primary">hypA</name>
    <name evidence="6" type="ORF">AB4875_11060</name>
</gene>
<name>A0ABV3TXX9_9GAMM</name>
<comment type="caution">
    <text evidence="6">The sequence shown here is derived from an EMBL/GenBank/DDBJ whole genome shotgun (WGS) entry which is preliminary data.</text>
</comment>
<accession>A0ABV3TXX9</accession>
<comment type="function">
    <text evidence="5">Involved in the maturation of [NiFe] hydrogenases. Required for nickel insertion into the metal center of the hydrogenase.</text>
</comment>
<feature type="binding site" evidence="5">
    <location>
        <position position="86"/>
    </location>
    <ligand>
        <name>Zn(2+)</name>
        <dbReference type="ChEBI" id="CHEBI:29105"/>
    </ligand>
</feature>
<keyword evidence="2 5" id="KW-0533">Nickel</keyword>
<protein>
    <recommendedName>
        <fullName evidence="5">Hydrogenase maturation factor HypA</fullName>
    </recommendedName>
</protein>
<dbReference type="HAMAP" id="MF_00213">
    <property type="entry name" value="HypA_HybF"/>
    <property type="match status" value="1"/>
</dbReference>
<dbReference type="Gene3D" id="3.30.2320.80">
    <property type="match status" value="1"/>
</dbReference>
<keyword evidence="3 5" id="KW-0479">Metal-binding</keyword>
<dbReference type="EMBL" id="JBFRYB010000001">
    <property type="protein sequence ID" value="MEX1666027.1"/>
    <property type="molecule type" value="Genomic_DNA"/>
</dbReference>
<keyword evidence="7" id="KW-1185">Reference proteome</keyword>
<dbReference type="Proteomes" id="UP001557484">
    <property type="component" value="Unassembled WGS sequence"/>
</dbReference>
<dbReference type="InterPro" id="IPR020538">
    <property type="entry name" value="Hydgase_Ni_incorp_HypA/HybF_CS"/>
</dbReference>
<dbReference type="PIRSF" id="PIRSF004761">
    <property type="entry name" value="Hydrgn_mat_HypA"/>
    <property type="match status" value="1"/>
</dbReference>
<sequence>MHELGITRNIVDIVSKAAEGRRVLRVQLKIGELSAIYPDSIAFCFDVCCKNTVLEGAKLDIMMIAGCLRCRQCHTETTSKTLYGQCVCGSKDLQCIAGQELLIGDIELD</sequence>
<dbReference type="PANTHER" id="PTHR34535:SF3">
    <property type="entry name" value="HYDROGENASE MATURATION FACTOR HYPA"/>
    <property type="match status" value="1"/>
</dbReference>
<comment type="similarity">
    <text evidence="1 5">Belongs to the HypA/HybF family.</text>
</comment>
<dbReference type="Pfam" id="PF01155">
    <property type="entry name" value="HypA"/>
    <property type="match status" value="1"/>
</dbReference>
<dbReference type="InterPro" id="IPR000688">
    <property type="entry name" value="HypA/HybF"/>
</dbReference>
<evidence type="ECO:0000313" key="6">
    <source>
        <dbReference type="EMBL" id="MEX1666027.1"/>
    </source>
</evidence>
<evidence type="ECO:0000313" key="7">
    <source>
        <dbReference type="Proteomes" id="UP001557484"/>
    </source>
</evidence>